<dbReference type="AlphaFoldDB" id="A0A9N9BNI4"/>
<name>A0A9N9BNI4_9GLOM</name>
<evidence type="ECO:0000313" key="5">
    <source>
        <dbReference type="EMBL" id="CAG8575204.1"/>
    </source>
</evidence>
<sequence>MMKLRKKLMLMFSCLSLLFEPKVYAKGGGAGTGGSGGSTSSGGSYTGNRNYSSGSGWVFWYYSTDGGRSCGNYCIIAFSITGFLILLVILTRYTSPPAYDNVSSAPEPSHLHGLRHESTWDAYKAGQKFSRENPVIEDKPPPDHIRYILSLGPKAWKMVLEENVMKSKLATIYNNGLRIEFHKKLDVTVQANYPMDKIINPSDNYSDSESEEIQDVITPTSITGLYEEKNILPTYSQSNKNNFLQFPQPIHMDDTHSSSRNKIAPDDMMTIRSTTSKGGGSSRGGTPKGGRTPRGVTPRGSPRNSLRAVTPTRISISLFLYYEITILSNPNKDTTIVIGLATKPYPSWHKESVGFHSDDGHKFHNESYGGKTYSDSWGSVGDVMGCGYYPDTGIVFFTKNGINLGNAFTGLRHIWFPAVGADNKCKIELNFGSGEKKFWYEEAKGTSVMGFFKSSNTETYDYEEFNKEKI</sequence>
<feature type="compositionally biased region" description="Low complexity" evidence="1">
    <location>
        <begin position="289"/>
        <end position="303"/>
    </location>
</feature>
<feature type="region of interest" description="Disordered" evidence="1">
    <location>
        <begin position="251"/>
        <end position="306"/>
    </location>
</feature>
<dbReference type="EMBL" id="CAJVPK010001183">
    <property type="protein sequence ID" value="CAG8575204.1"/>
    <property type="molecule type" value="Genomic_DNA"/>
</dbReference>
<dbReference type="Pfam" id="PF00622">
    <property type="entry name" value="SPRY"/>
    <property type="match status" value="1"/>
</dbReference>
<accession>A0A9N9BNI4</accession>
<keyword evidence="6" id="KW-1185">Reference proteome</keyword>
<dbReference type="InterPro" id="IPR043136">
    <property type="entry name" value="B30.2/SPRY_sf"/>
</dbReference>
<dbReference type="InterPro" id="IPR050618">
    <property type="entry name" value="Ubq-SigPath_Reg"/>
</dbReference>
<evidence type="ECO:0000256" key="2">
    <source>
        <dbReference type="SAM" id="Phobius"/>
    </source>
</evidence>
<organism evidence="5 6">
    <name type="scientific">Diversispora eburnea</name>
    <dbReference type="NCBI Taxonomy" id="1213867"/>
    <lineage>
        <taxon>Eukaryota</taxon>
        <taxon>Fungi</taxon>
        <taxon>Fungi incertae sedis</taxon>
        <taxon>Mucoromycota</taxon>
        <taxon>Glomeromycotina</taxon>
        <taxon>Glomeromycetes</taxon>
        <taxon>Diversisporales</taxon>
        <taxon>Diversisporaceae</taxon>
        <taxon>Diversispora</taxon>
    </lineage>
</organism>
<feature type="chain" id="PRO_5040205925" evidence="3">
    <location>
        <begin position="26"/>
        <end position="470"/>
    </location>
</feature>
<evidence type="ECO:0000256" key="3">
    <source>
        <dbReference type="SAM" id="SignalP"/>
    </source>
</evidence>
<evidence type="ECO:0000259" key="4">
    <source>
        <dbReference type="PROSITE" id="PS50188"/>
    </source>
</evidence>
<comment type="caution">
    <text evidence="5">The sequence shown here is derived from an EMBL/GenBank/DDBJ whole genome shotgun (WGS) entry which is preliminary data.</text>
</comment>
<keyword evidence="2" id="KW-1133">Transmembrane helix</keyword>
<reference evidence="5" key="1">
    <citation type="submission" date="2021-06" db="EMBL/GenBank/DDBJ databases">
        <authorList>
            <person name="Kallberg Y."/>
            <person name="Tangrot J."/>
            <person name="Rosling A."/>
        </authorList>
    </citation>
    <scope>NUCLEOTIDE SEQUENCE</scope>
    <source>
        <strain evidence="5">AZ414A</strain>
    </source>
</reference>
<keyword evidence="2" id="KW-0812">Transmembrane</keyword>
<dbReference type="SUPFAM" id="SSF49899">
    <property type="entry name" value="Concanavalin A-like lectins/glucanases"/>
    <property type="match status" value="1"/>
</dbReference>
<dbReference type="PROSITE" id="PS50188">
    <property type="entry name" value="B302_SPRY"/>
    <property type="match status" value="1"/>
</dbReference>
<dbReference type="InterPro" id="IPR003877">
    <property type="entry name" value="SPRY_dom"/>
</dbReference>
<proteinExistence type="predicted"/>
<dbReference type="SMART" id="SM00449">
    <property type="entry name" value="SPRY"/>
    <property type="match status" value="1"/>
</dbReference>
<dbReference type="InterPro" id="IPR001870">
    <property type="entry name" value="B30.2/SPRY"/>
</dbReference>
<keyword evidence="3" id="KW-0732">Signal</keyword>
<dbReference type="PANTHER" id="PTHR12864">
    <property type="entry name" value="RAN BINDING PROTEIN 9-RELATED"/>
    <property type="match status" value="1"/>
</dbReference>
<dbReference type="InterPro" id="IPR013320">
    <property type="entry name" value="ConA-like_dom_sf"/>
</dbReference>
<feature type="domain" description="B30.2/SPRY" evidence="4">
    <location>
        <begin position="230"/>
        <end position="436"/>
    </location>
</feature>
<feature type="compositionally biased region" description="Gly residues" evidence="1">
    <location>
        <begin position="277"/>
        <end position="288"/>
    </location>
</feature>
<dbReference type="Gene3D" id="2.60.120.920">
    <property type="match status" value="1"/>
</dbReference>
<protein>
    <submittedName>
        <fullName evidence="5">869_t:CDS:1</fullName>
    </submittedName>
</protein>
<dbReference type="OrthoDB" id="258495at2759"/>
<gene>
    <name evidence="5" type="ORF">DEBURN_LOCUS8290</name>
</gene>
<feature type="signal peptide" evidence="3">
    <location>
        <begin position="1"/>
        <end position="25"/>
    </location>
</feature>
<keyword evidence="2" id="KW-0472">Membrane</keyword>
<dbReference type="Proteomes" id="UP000789706">
    <property type="component" value="Unassembled WGS sequence"/>
</dbReference>
<evidence type="ECO:0000256" key="1">
    <source>
        <dbReference type="SAM" id="MobiDB-lite"/>
    </source>
</evidence>
<feature type="transmembrane region" description="Helical" evidence="2">
    <location>
        <begin position="70"/>
        <end position="90"/>
    </location>
</feature>
<evidence type="ECO:0000313" key="6">
    <source>
        <dbReference type="Proteomes" id="UP000789706"/>
    </source>
</evidence>